<proteinExistence type="predicted"/>
<gene>
    <name evidence="6" type="ORF">MSPICULIGERA_LOCUS18448</name>
</gene>
<feature type="transmembrane region" description="Helical" evidence="5">
    <location>
        <begin position="117"/>
        <end position="135"/>
    </location>
</feature>
<evidence type="ECO:0000256" key="1">
    <source>
        <dbReference type="ARBA" id="ARBA00004141"/>
    </source>
</evidence>
<protein>
    <recommendedName>
        <fullName evidence="8">G protein-coupled receptor</fullName>
    </recommendedName>
</protein>
<dbReference type="PANTHER" id="PTHR23128">
    <property type="entry name" value="SERPENTINE RECEPTOR, CLASS E (EPSILON)-RELATED"/>
    <property type="match status" value="1"/>
</dbReference>
<evidence type="ECO:0008006" key="8">
    <source>
        <dbReference type="Google" id="ProtNLM"/>
    </source>
</evidence>
<name>A0AA36GCC9_9BILA</name>
<keyword evidence="2 5" id="KW-0812">Transmembrane</keyword>
<dbReference type="EMBL" id="CATQJA010002659">
    <property type="protein sequence ID" value="CAJ0580250.1"/>
    <property type="molecule type" value="Genomic_DNA"/>
</dbReference>
<comment type="caution">
    <text evidence="6">The sequence shown here is derived from an EMBL/GenBank/DDBJ whole genome shotgun (WGS) entry which is preliminary data.</text>
</comment>
<dbReference type="InterPro" id="IPR019408">
    <property type="entry name" value="7TM_GPCR_serpentine_rcpt_Srab"/>
</dbReference>
<evidence type="ECO:0000256" key="5">
    <source>
        <dbReference type="SAM" id="Phobius"/>
    </source>
</evidence>
<feature type="transmembrane region" description="Helical" evidence="5">
    <location>
        <begin position="200"/>
        <end position="220"/>
    </location>
</feature>
<keyword evidence="4 5" id="KW-0472">Membrane</keyword>
<feature type="transmembrane region" description="Helical" evidence="5">
    <location>
        <begin position="289"/>
        <end position="307"/>
    </location>
</feature>
<evidence type="ECO:0000313" key="6">
    <source>
        <dbReference type="EMBL" id="CAJ0580250.1"/>
    </source>
</evidence>
<evidence type="ECO:0000256" key="4">
    <source>
        <dbReference type="ARBA" id="ARBA00023136"/>
    </source>
</evidence>
<evidence type="ECO:0000256" key="3">
    <source>
        <dbReference type="ARBA" id="ARBA00022989"/>
    </source>
</evidence>
<dbReference type="PANTHER" id="PTHR23128:SF132">
    <property type="entry name" value="SERPENTINE RECEPTOR, CLASS E (EPSILON)-RELATED"/>
    <property type="match status" value="1"/>
</dbReference>
<keyword evidence="3 5" id="KW-1133">Transmembrane helix</keyword>
<dbReference type="Pfam" id="PF10292">
    <property type="entry name" value="7TM_GPCR_Srab"/>
    <property type="match status" value="1"/>
</dbReference>
<reference evidence="6" key="1">
    <citation type="submission" date="2023-06" db="EMBL/GenBank/DDBJ databases">
        <authorList>
            <person name="Delattre M."/>
        </authorList>
    </citation>
    <scope>NUCLEOTIDE SEQUENCE</scope>
    <source>
        <strain evidence="6">AF72</strain>
    </source>
</reference>
<feature type="transmembrane region" description="Helical" evidence="5">
    <location>
        <begin position="37"/>
        <end position="59"/>
    </location>
</feature>
<feature type="transmembrane region" description="Helical" evidence="5">
    <location>
        <begin position="156"/>
        <end position="180"/>
    </location>
</feature>
<feature type="transmembrane region" description="Helical" evidence="5">
    <location>
        <begin position="71"/>
        <end position="93"/>
    </location>
</feature>
<sequence>MFSQKKERVGQVALVHFYMDDMMVEGKEEFTWSLLTFYNFEMLLSIGSLAANTLLLCTLKRFSVFHDHLRVICIHMTFTIILSSVYSLLRAIVGTYQLFVPGSQIPDTDDSCDLSEAMPFSLCLQLCILSIILSVERFYATMNYHRYEDENVEKPLRYLLLVTWMPIVLPLAHILSSVYFHEDMQACGRRLNTRSLLSRNIGIVIAIIFSFIFTAVFLSLKMLNGQRQIEYIRHHYRSLSTRFQIGENLRTCGVMSSMHLLSLMFFGTAFALDLFISGDPKATDSMREFPHILLPVFACLFPTIFVGNDRPLRGKFTAVFSSLFIAAPIEKSLMATA</sequence>
<dbReference type="GO" id="GO:0016020">
    <property type="term" value="C:membrane"/>
    <property type="evidence" value="ECO:0007669"/>
    <property type="project" value="UniProtKB-SubCell"/>
</dbReference>
<organism evidence="6 7">
    <name type="scientific">Mesorhabditis spiculigera</name>
    <dbReference type="NCBI Taxonomy" id="96644"/>
    <lineage>
        <taxon>Eukaryota</taxon>
        <taxon>Metazoa</taxon>
        <taxon>Ecdysozoa</taxon>
        <taxon>Nematoda</taxon>
        <taxon>Chromadorea</taxon>
        <taxon>Rhabditida</taxon>
        <taxon>Rhabditina</taxon>
        <taxon>Rhabditomorpha</taxon>
        <taxon>Rhabditoidea</taxon>
        <taxon>Rhabditidae</taxon>
        <taxon>Mesorhabditinae</taxon>
        <taxon>Mesorhabditis</taxon>
    </lineage>
</organism>
<dbReference type="AlphaFoldDB" id="A0AA36GCC9"/>
<dbReference type="Gene3D" id="1.20.1070.10">
    <property type="entry name" value="Rhodopsin 7-helix transmembrane proteins"/>
    <property type="match status" value="1"/>
</dbReference>
<dbReference type="Proteomes" id="UP001177023">
    <property type="component" value="Unassembled WGS sequence"/>
</dbReference>
<comment type="subcellular location">
    <subcellularLocation>
        <location evidence="1">Membrane</location>
        <topology evidence="1">Multi-pass membrane protein</topology>
    </subcellularLocation>
</comment>
<feature type="transmembrane region" description="Helical" evidence="5">
    <location>
        <begin position="260"/>
        <end position="277"/>
    </location>
</feature>
<keyword evidence="7" id="KW-1185">Reference proteome</keyword>
<evidence type="ECO:0000256" key="2">
    <source>
        <dbReference type="ARBA" id="ARBA00022692"/>
    </source>
</evidence>
<feature type="non-terminal residue" evidence="6">
    <location>
        <position position="1"/>
    </location>
</feature>
<evidence type="ECO:0000313" key="7">
    <source>
        <dbReference type="Proteomes" id="UP001177023"/>
    </source>
</evidence>
<dbReference type="SUPFAM" id="SSF81321">
    <property type="entry name" value="Family A G protein-coupled receptor-like"/>
    <property type="match status" value="1"/>
</dbReference>
<accession>A0AA36GCC9</accession>